<organism evidence="2 3">
    <name type="scientific">Dryococelus australis</name>
    <dbReference type="NCBI Taxonomy" id="614101"/>
    <lineage>
        <taxon>Eukaryota</taxon>
        <taxon>Metazoa</taxon>
        <taxon>Ecdysozoa</taxon>
        <taxon>Arthropoda</taxon>
        <taxon>Hexapoda</taxon>
        <taxon>Insecta</taxon>
        <taxon>Pterygota</taxon>
        <taxon>Neoptera</taxon>
        <taxon>Polyneoptera</taxon>
        <taxon>Phasmatodea</taxon>
        <taxon>Verophasmatodea</taxon>
        <taxon>Anareolatae</taxon>
        <taxon>Phasmatidae</taxon>
        <taxon>Eurycanthinae</taxon>
        <taxon>Dryococelus</taxon>
    </lineage>
</organism>
<name>A0ABQ9HA62_9NEOP</name>
<evidence type="ECO:0000256" key="1">
    <source>
        <dbReference type="SAM" id="MobiDB-lite"/>
    </source>
</evidence>
<protein>
    <submittedName>
        <fullName evidence="2">Uncharacterized protein</fullName>
    </submittedName>
</protein>
<evidence type="ECO:0000313" key="2">
    <source>
        <dbReference type="EMBL" id="KAJ8881110.1"/>
    </source>
</evidence>
<dbReference type="Proteomes" id="UP001159363">
    <property type="component" value="Chromosome 5"/>
</dbReference>
<feature type="region of interest" description="Disordered" evidence="1">
    <location>
        <begin position="296"/>
        <end position="318"/>
    </location>
</feature>
<dbReference type="EMBL" id="JARBHB010000006">
    <property type="protein sequence ID" value="KAJ8881110.1"/>
    <property type="molecule type" value="Genomic_DNA"/>
</dbReference>
<keyword evidence="3" id="KW-1185">Reference proteome</keyword>
<feature type="compositionally biased region" description="Basic and acidic residues" evidence="1">
    <location>
        <begin position="296"/>
        <end position="317"/>
    </location>
</feature>
<sequence>MKRQPCLSFRASEGCSVARIMGFNRHNVGMFFENMKLLSLSTLSLVTRDKYGIPMRQNSNKPADFASNCSKRHQTITTALIINAAGNTIPPAMVFPRLHLKNHMIQGALSGTLGLAHPTGWMTSSDFIHVIEHLIEYSGCSITCQMFLICDNHEMLTFSIYNVAFCVGIVHARAMVPQSILNTFRKTGIYPKDKEVYTDDMFLASSVNEKTPEMMRRKQSNVTRLASAMLQSSLILEPTLNTETPVEASISGTSNYIENHVTASNSCRPTNYVSPRQFSGYPKKAELLREKEERIQKRESEMEEKEKSQKITKETKNKSTKRKIAFEESDEEIEDEWNYDEKIVNECDNGDLVIFPSLGNLKDIGSVPFTDVRIFPAPSESGKTKRQQSLLSFAV</sequence>
<comment type="caution">
    <text evidence="2">The sequence shown here is derived from an EMBL/GenBank/DDBJ whole genome shotgun (WGS) entry which is preliminary data.</text>
</comment>
<proteinExistence type="predicted"/>
<evidence type="ECO:0000313" key="3">
    <source>
        <dbReference type="Proteomes" id="UP001159363"/>
    </source>
</evidence>
<reference evidence="2 3" key="1">
    <citation type="submission" date="2023-02" db="EMBL/GenBank/DDBJ databases">
        <title>LHISI_Scaffold_Assembly.</title>
        <authorList>
            <person name="Stuart O.P."/>
            <person name="Cleave R."/>
            <person name="Magrath M.J.L."/>
            <person name="Mikheyev A.S."/>
        </authorList>
    </citation>
    <scope>NUCLEOTIDE SEQUENCE [LARGE SCALE GENOMIC DNA]</scope>
    <source>
        <strain evidence="2">Daus_M_001</strain>
        <tissue evidence="2">Leg muscle</tissue>
    </source>
</reference>
<gene>
    <name evidence="2" type="ORF">PR048_017583</name>
</gene>
<accession>A0ABQ9HA62</accession>